<dbReference type="Proteomes" id="UP000582974">
    <property type="component" value="Unassembled WGS sequence"/>
</dbReference>
<organism evidence="4 5">
    <name type="scientific">Haloechinothrix aidingensis</name>
    <dbReference type="NCBI Taxonomy" id="2752311"/>
    <lineage>
        <taxon>Bacteria</taxon>
        <taxon>Bacillati</taxon>
        <taxon>Actinomycetota</taxon>
        <taxon>Actinomycetes</taxon>
        <taxon>Pseudonocardiales</taxon>
        <taxon>Pseudonocardiaceae</taxon>
        <taxon>Haloechinothrix</taxon>
    </lineage>
</organism>
<dbReference type="EMBL" id="JACCKD010000004">
    <property type="protein sequence ID" value="MBA0126560.1"/>
    <property type="molecule type" value="Genomic_DNA"/>
</dbReference>
<dbReference type="EC" id="1.1.1.47" evidence="4"/>
<dbReference type="PANTHER" id="PTHR43180:SF66">
    <property type="entry name" value="SHORT-CHAIN DEHYDROGENASE_REDUCTASE FAMILY PROTEIN"/>
    <property type="match status" value="1"/>
</dbReference>
<proteinExistence type="inferred from homology"/>
<keyword evidence="2 4" id="KW-0560">Oxidoreductase</keyword>
<gene>
    <name evidence="4" type="ORF">H0B56_13495</name>
</gene>
<dbReference type="PRINTS" id="PR00080">
    <property type="entry name" value="SDRFAMILY"/>
</dbReference>
<dbReference type="PANTHER" id="PTHR43180">
    <property type="entry name" value="3-OXOACYL-(ACYL-CARRIER-PROTEIN) REDUCTASE (AFU_ORTHOLOGUE AFUA_6G11210)"/>
    <property type="match status" value="1"/>
</dbReference>
<dbReference type="FunFam" id="3.40.50.720:FF:000084">
    <property type="entry name" value="Short-chain dehydrogenase reductase"/>
    <property type="match status" value="1"/>
</dbReference>
<reference evidence="4 5" key="1">
    <citation type="submission" date="2020-07" db="EMBL/GenBank/DDBJ databases">
        <title>Genome of Haloechinothrix sp.</title>
        <authorList>
            <person name="Tang S.-K."/>
            <person name="Yang L."/>
            <person name="Zhu W.-Y."/>
        </authorList>
    </citation>
    <scope>NUCLEOTIDE SEQUENCE [LARGE SCALE GENOMIC DNA]</scope>
    <source>
        <strain evidence="4 5">YIM 98757</strain>
    </source>
</reference>
<comment type="caution">
    <text evidence="4">The sequence shown here is derived from an EMBL/GenBank/DDBJ whole genome shotgun (WGS) entry which is preliminary data.</text>
</comment>
<comment type="similarity">
    <text evidence="1">Belongs to the short-chain dehydrogenases/reductases (SDR) family.</text>
</comment>
<evidence type="ECO:0000259" key="3">
    <source>
        <dbReference type="SMART" id="SM00822"/>
    </source>
</evidence>
<dbReference type="InterPro" id="IPR002347">
    <property type="entry name" value="SDR_fam"/>
</dbReference>
<dbReference type="InterPro" id="IPR020904">
    <property type="entry name" value="Sc_DH/Rdtase_CS"/>
</dbReference>
<dbReference type="AlphaFoldDB" id="A0A838ABD8"/>
<keyword evidence="5" id="KW-1185">Reference proteome</keyword>
<dbReference type="GO" id="GO:0047936">
    <property type="term" value="F:glucose 1-dehydrogenase [NAD(P)+] activity"/>
    <property type="evidence" value="ECO:0007669"/>
    <property type="project" value="UniProtKB-EC"/>
</dbReference>
<name>A0A838ABD8_9PSEU</name>
<evidence type="ECO:0000256" key="1">
    <source>
        <dbReference type="ARBA" id="ARBA00006484"/>
    </source>
</evidence>
<dbReference type="Pfam" id="PF13561">
    <property type="entry name" value="adh_short_C2"/>
    <property type="match status" value="1"/>
</dbReference>
<feature type="domain" description="Ketoreductase" evidence="3">
    <location>
        <begin position="7"/>
        <end position="188"/>
    </location>
</feature>
<dbReference type="InterPro" id="IPR057326">
    <property type="entry name" value="KR_dom"/>
</dbReference>
<evidence type="ECO:0000313" key="4">
    <source>
        <dbReference type="EMBL" id="MBA0126560.1"/>
    </source>
</evidence>
<evidence type="ECO:0000313" key="5">
    <source>
        <dbReference type="Proteomes" id="UP000582974"/>
    </source>
</evidence>
<dbReference type="Gene3D" id="3.40.50.720">
    <property type="entry name" value="NAD(P)-binding Rossmann-like Domain"/>
    <property type="match status" value="1"/>
</dbReference>
<accession>A0A838ABD8</accession>
<dbReference type="RefSeq" id="WP_180893373.1">
    <property type="nucleotide sequence ID" value="NZ_JACCKD010000004.1"/>
</dbReference>
<dbReference type="PROSITE" id="PS00061">
    <property type="entry name" value="ADH_SHORT"/>
    <property type="match status" value="1"/>
</dbReference>
<dbReference type="SMART" id="SM00822">
    <property type="entry name" value="PKS_KR"/>
    <property type="match status" value="1"/>
</dbReference>
<dbReference type="NCBIfam" id="NF005559">
    <property type="entry name" value="PRK07231.1"/>
    <property type="match status" value="1"/>
</dbReference>
<protein>
    <submittedName>
        <fullName evidence="4">Glucose 1-dehydrogenase</fullName>
        <ecNumber evidence="4">1.1.1.47</ecNumber>
    </submittedName>
</protein>
<dbReference type="SUPFAM" id="SSF51735">
    <property type="entry name" value="NAD(P)-binding Rossmann-fold domains"/>
    <property type="match status" value="1"/>
</dbReference>
<dbReference type="PRINTS" id="PR00081">
    <property type="entry name" value="GDHRDH"/>
</dbReference>
<evidence type="ECO:0000256" key="2">
    <source>
        <dbReference type="ARBA" id="ARBA00023002"/>
    </source>
</evidence>
<sequence length="245" mass="25342">MGLLDGRVVLVTGGARGMGAASVRHFVGEGARVVLGDVLDEEGRALVKDLGADACYVHHDVTSQDDWARAVAEATDRFGKLDALLNNAGILAFRSVEEMSLEEFTRIMQVNVAGSWLGMKSVIGPMRDAGGGSIVNVSSVEGFISAAGMSAYSASKFAVRGMTRSAARELGGSGIRVNSIHPGAIATPMTEGADAEAFFSSIPISRWGDPGEVARMSAFLLSDAASYSTGSEFVVDGGLLSGAGY</sequence>
<dbReference type="InterPro" id="IPR036291">
    <property type="entry name" value="NAD(P)-bd_dom_sf"/>
</dbReference>